<evidence type="ECO:0000313" key="3">
    <source>
        <dbReference type="Proteomes" id="UP001415857"/>
    </source>
</evidence>
<reference evidence="2 3" key="1">
    <citation type="journal article" date="2024" name="Plant J.">
        <title>Genome sequences and population genomics reveal climatic adaptation and genomic divergence between two closely related sweetgum species.</title>
        <authorList>
            <person name="Xu W.Q."/>
            <person name="Ren C.Q."/>
            <person name="Zhang X.Y."/>
            <person name="Comes H.P."/>
            <person name="Liu X.H."/>
            <person name="Li Y.G."/>
            <person name="Kettle C.J."/>
            <person name="Jalonen R."/>
            <person name="Gaisberger H."/>
            <person name="Ma Y.Z."/>
            <person name="Qiu Y.X."/>
        </authorList>
    </citation>
    <scope>NUCLEOTIDE SEQUENCE [LARGE SCALE GENOMIC DNA]</scope>
    <source>
        <strain evidence="2">Hangzhou</strain>
    </source>
</reference>
<evidence type="ECO:0000313" key="2">
    <source>
        <dbReference type="EMBL" id="KAK9276845.1"/>
    </source>
</evidence>
<dbReference type="EMBL" id="JBBPBK010000010">
    <property type="protein sequence ID" value="KAK9276845.1"/>
    <property type="molecule type" value="Genomic_DNA"/>
</dbReference>
<gene>
    <name evidence="2" type="ORF">L1049_006382</name>
</gene>
<organism evidence="2 3">
    <name type="scientific">Liquidambar formosana</name>
    <name type="common">Formosan gum</name>
    <dbReference type="NCBI Taxonomy" id="63359"/>
    <lineage>
        <taxon>Eukaryota</taxon>
        <taxon>Viridiplantae</taxon>
        <taxon>Streptophyta</taxon>
        <taxon>Embryophyta</taxon>
        <taxon>Tracheophyta</taxon>
        <taxon>Spermatophyta</taxon>
        <taxon>Magnoliopsida</taxon>
        <taxon>eudicotyledons</taxon>
        <taxon>Gunneridae</taxon>
        <taxon>Pentapetalae</taxon>
        <taxon>Saxifragales</taxon>
        <taxon>Altingiaceae</taxon>
        <taxon>Liquidambar</taxon>
    </lineage>
</organism>
<dbReference type="AlphaFoldDB" id="A0AAP0RH54"/>
<sequence>MHSCTKMCDHQPFETPSPTFLMKNLSEKFDHSISTQGENCGIFYSDDDKLSPLFLSIDEQTLQSELTLRTQALSMENHENSPPSDGTQSYNEGNHKNSPSATVVQAFFEDDHWNSPSGVETLNSLEENYDKIPLGNARPNACLGDEQTSDDELPIKCQNFTEKEEKSRSDSTPLTLITCSVMCVPLYDGQIHVNNKSIRSPKNDTPLVDSSIKSFNSTFIQQTYNCKGDQR</sequence>
<comment type="caution">
    <text evidence="2">The sequence shown here is derived from an EMBL/GenBank/DDBJ whole genome shotgun (WGS) entry which is preliminary data.</text>
</comment>
<keyword evidence="3" id="KW-1185">Reference proteome</keyword>
<accession>A0AAP0RH54</accession>
<protein>
    <submittedName>
        <fullName evidence="2">Uncharacterized protein</fullName>
    </submittedName>
</protein>
<dbReference type="Proteomes" id="UP001415857">
    <property type="component" value="Unassembled WGS sequence"/>
</dbReference>
<proteinExistence type="predicted"/>
<evidence type="ECO:0000256" key="1">
    <source>
        <dbReference type="SAM" id="MobiDB-lite"/>
    </source>
</evidence>
<feature type="region of interest" description="Disordered" evidence="1">
    <location>
        <begin position="76"/>
        <end position="98"/>
    </location>
</feature>
<name>A0AAP0RH54_LIQFO</name>